<proteinExistence type="predicted"/>
<evidence type="ECO:0000256" key="1">
    <source>
        <dbReference type="SAM" id="SignalP"/>
    </source>
</evidence>
<dbReference type="Proteomes" id="UP001589858">
    <property type="component" value="Unassembled WGS sequence"/>
</dbReference>
<evidence type="ECO:0000313" key="2">
    <source>
        <dbReference type="EMBL" id="MFC0686025.1"/>
    </source>
</evidence>
<reference evidence="2 3" key="1">
    <citation type="submission" date="2024-09" db="EMBL/GenBank/DDBJ databases">
        <authorList>
            <person name="Sun Q."/>
            <person name="Mori K."/>
        </authorList>
    </citation>
    <scope>NUCLEOTIDE SEQUENCE [LARGE SCALE GENOMIC DNA]</scope>
    <source>
        <strain evidence="2 3">CICC 11035S</strain>
    </source>
</reference>
<keyword evidence="1" id="KW-0732">Signal</keyword>
<feature type="signal peptide" evidence="1">
    <location>
        <begin position="1"/>
        <end position="19"/>
    </location>
</feature>
<dbReference type="EMBL" id="JBHLTM010000061">
    <property type="protein sequence ID" value="MFC0686025.1"/>
    <property type="molecule type" value="Genomic_DNA"/>
</dbReference>
<keyword evidence="2" id="KW-0449">Lipoprotein</keyword>
<dbReference type="PROSITE" id="PS51257">
    <property type="entry name" value="PROKAR_LIPOPROTEIN"/>
    <property type="match status" value="1"/>
</dbReference>
<sequence length="42" mass="4286">MVRKLVLVAVSTGLVLGLAACNTVRGVGQDLESAANSVDRAM</sequence>
<protein>
    <submittedName>
        <fullName evidence="2">Entericidin A/B family lipoprotein</fullName>
    </submittedName>
</protein>
<evidence type="ECO:0000313" key="3">
    <source>
        <dbReference type="Proteomes" id="UP001589858"/>
    </source>
</evidence>
<name>A0ABV6S9V7_9SPHN</name>
<feature type="chain" id="PRO_5045533828" evidence="1">
    <location>
        <begin position="20"/>
        <end position="42"/>
    </location>
</feature>
<comment type="caution">
    <text evidence="2">The sequence shown here is derived from an EMBL/GenBank/DDBJ whole genome shotgun (WGS) entry which is preliminary data.</text>
</comment>
<gene>
    <name evidence="2" type="ORF">ACFFF8_15635</name>
</gene>
<accession>A0ABV6S9V7</accession>
<dbReference type="RefSeq" id="WP_142633302.1">
    <property type="nucleotide sequence ID" value="NZ_JAPCWC010000002.1"/>
</dbReference>
<organism evidence="2 3">
    <name type="scientific">Novosphingobium clariflavum</name>
    <dbReference type="NCBI Taxonomy" id="2029884"/>
    <lineage>
        <taxon>Bacteria</taxon>
        <taxon>Pseudomonadati</taxon>
        <taxon>Pseudomonadota</taxon>
        <taxon>Alphaproteobacteria</taxon>
        <taxon>Sphingomonadales</taxon>
        <taxon>Sphingomonadaceae</taxon>
        <taxon>Novosphingobium</taxon>
    </lineage>
</organism>
<keyword evidence="3" id="KW-1185">Reference proteome</keyword>